<dbReference type="EC" id="4.1.1.74" evidence="14"/>
<dbReference type="NCBIfam" id="TIGR03394">
    <property type="entry name" value="indol_phenyl_DC"/>
    <property type="match status" value="1"/>
</dbReference>
<feature type="domain" description="Thiamine pyrophosphate enzyme central" evidence="11">
    <location>
        <begin position="196"/>
        <end position="288"/>
    </location>
</feature>
<dbReference type="Pfam" id="PF00205">
    <property type="entry name" value="TPP_enzyme_M"/>
    <property type="match status" value="1"/>
</dbReference>
<keyword evidence="15" id="KW-1185">Reference proteome</keyword>
<evidence type="ECO:0000259" key="11">
    <source>
        <dbReference type="Pfam" id="PF00205"/>
    </source>
</evidence>
<name>A0A347UJ98_9RHOB</name>
<evidence type="ECO:0000256" key="8">
    <source>
        <dbReference type="ARBA" id="ARBA00023239"/>
    </source>
</evidence>
<evidence type="ECO:0000259" key="12">
    <source>
        <dbReference type="Pfam" id="PF02775"/>
    </source>
</evidence>
<dbReference type="GO" id="GO:0047434">
    <property type="term" value="F:indolepyruvate decarboxylase activity"/>
    <property type="evidence" value="ECO:0007669"/>
    <property type="project" value="UniProtKB-EC"/>
</dbReference>
<dbReference type="SUPFAM" id="SSF52518">
    <property type="entry name" value="Thiamin diphosphate-binding fold (THDP-binding)"/>
    <property type="match status" value="2"/>
</dbReference>
<comment type="similarity">
    <text evidence="3 10">Belongs to the TPP enzyme family.</text>
</comment>
<dbReference type="GO" id="GO:0000949">
    <property type="term" value="P:aromatic amino acid family catabolic process to alcohol via Ehrlich pathway"/>
    <property type="evidence" value="ECO:0007669"/>
    <property type="project" value="TreeGrafter"/>
</dbReference>
<dbReference type="PIRSF" id="PIRSF036565">
    <property type="entry name" value="Pyruvt_ip_decrb"/>
    <property type="match status" value="1"/>
</dbReference>
<dbReference type="InterPro" id="IPR029061">
    <property type="entry name" value="THDP-binding"/>
</dbReference>
<keyword evidence="7 10" id="KW-0786">Thiamine pyrophosphate</keyword>
<dbReference type="GO" id="GO:0050177">
    <property type="term" value="F:phenylpyruvate decarboxylase activity"/>
    <property type="evidence" value="ECO:0007669"/>
    <property type="project" value="UniProtKB-EC"/>
</dbReference>
<dbReference type="CDD" id="cd07038">
    <property type="entry name" value="TPP_PYR_PDC_IPDC_like"/>
    <property type="match status" value="1"/>
</dbReference>
<dbReference type="Pfam" id="PF02776">
    <property type="entry name" value="TPP_enzyme_N"/>
    <property type="match status" value="1"/>
</dbReference>
<proteinExistence type="inferred from homology"/>
<dbReference type="GO" id="GO:0030976">
    <property type="term" value="F:thiamine pyrophosphate binding"/>
    <property type="evidence" value="ECO:0007669"/>
    <property type="project" value="InterPro"/>
</dbReference>
<feature type="binding site" evidence="9">
    <location>
        <position position="454"/>
    </location>
    <ligand>
        <name>Mg(2+)</name>
        <dbReference type="ChEBI" id="CHEBI:18420"/>
    </ligand>
</feature>
<reference evidence="14 15" key="1">
    <citation type="submission" date="2018-09" db="EMBL/GenBank/DDBJ databases">
        <title>Profundibacter amoris BAR1 gen. nov., sp. nov., a new member of the Roseobacter clade isolated at Lokis Castle Vent Field on the Arctic Mid-Oceanic Ridge.</title>
        <authorList>
            <person name="Le Moine Bauer S."/>
            <person name="Sjoeberg A.G."/>
            <person name="L'Haridon S."/>
            <person name="Stokke R."/>
            <person name="Roalkvam I."/>
            <person name="Steen I.H."/>
            <person name="Dahle H."/>
        </authorList>
    </citation>
    <scope>NUCLEOTIDE SEQUENCE [LARGE SCALE GENOMIC DNA]</scope>
    <source>
        <strain evidence="14 15">BAR1</strain>
    </source>
</reference>
<keyword evidence="5" id="KW-0210">Decarboxylase</keyword>
<comment type="cofactor">
    <cofactor evidence="9">
        <name>Mg(2+)</name>
        <dbReference type="ChEBI" id="CHEBI:18420"/>
    </cofactor>
    <text evidence="9">Binds 1 Mg(2+) per subunit.</text>
</comment>
<evidence type="ECO:0000256" key="4">
    <source>
        <dbReference type="ARBA" id="ARBA00022723"/>
    </source>
</evidence>
<dbReference type="PANTHER" id="PTHR43452">
    <property type="entry name" value="PYRUVATE DECARBOXYLASE"/>
    <property type="match status" value="1"/>
</dbReference>
<dbReference type="InterPro" id="IPR011766">
    <property type="entry name" value="TPP_enzyme_TPP-bd"/>
</dbReference>
<dbReference type="InterPro" id="IPR017765">
    <property type="entry name" value="IPDC"/>
</dbReference>
<dbReference type="KEGG" id="pamo:BAR1_13915"/>
<dbReference type="GO" id="GO:0000287">
    <property type="term" value="F:magnesium ion binding"/>
    <property type="evidence" value="ECO:0007669"/>
    <property type="project" value="InterPro"/>
</dbReference>
<evidence type="ECO:0000256" key="9">
    <source>
        <dbReference type="PIRSR" id="PIRSR036565-2"/>
    </source>
</evidence>
<keyword evidence="6 9" id="KW-0460">Magnesium</keyword>
<evidence type="ECO:0000256" key="2">
    <source>
        <dbReference type="ARBA" id="ARBA00001964"/>
    </source>
</evidence>
<keyword evidence="14" id="KW-0670">Pyruvate</keyword>
<dbReference type="RefSeq" id="WP_118943580.1">
    <property type="nucleotide sequence ID" value="NZ_CP032125.1"/>
</dbReference>
<dbReference type="PANTHER" id="PTHR43452:SF30">
    <property type="entry name" value="PYRUVATE DECARBOXYLASE ISOZYME 1-RELATED"/>
    <property type="match status" value="1"/>
</dbReference>
<dbReference type="Gene3D" id="3.40.50.970">
    <property type="match status" value="2"/>
</dbReference>
<keyword evidence="8 14" id="KW-0456">Lyase</keyword>
<evidence type="ECO:0000313" key="15">
    <source>
        <dbReference type="Proteomes" id="UP000261704"/>
    </source>
</evidence>
<dbReference type="InterPro" id="IPR012001">
    <property type="entry name" value="Thiamin_PyroP_enz_TPP-bd_dom"/>
</dbReference>
<dbReference type="EMBL" id="CP032125">
    <property type="protein sequence ID" value="AXX98926.1"/>
    <property type="molecule type" value="Genomic_DNA"/>
</dbReference>
<dbReference type="AlphaFoldDB" id="A0A347UJ98"/>
<dbReference type="SUPFAM" id="SSF52467">
    <property type="entry name" value="DHS-like NAD/FAD-binding domain"/>
    <property type="match status" value="1"/>
</dbReference>
<dbReference type="EC" id="4.1.1.43" evidence="14"/>
<comment type="cofactor">
    <cofactor evidence="1">
        <name>a metal cation</name>
        <dbReference type="ChEBI" id="CHEBI:25213"/>
    </cofactor>
</comment>
<gene>
    <name evidence="14" type="primary">ipdC</name>
    <name evidence="14" type="ORF">BAR1_13915</name>
</gene>
<dbReference type="GO" id="GO:0005829">
    <property type="term" value="C:cytosol"/>
    <property type="evidence" value="ECO:0007669"/>
    <property type="project" value="TreeGrafter"/>
</dbReference>
<sequence length="543" mass="57798">MSETLATALLHALKSRGARNIFGIPGDFVLPFFRVIEDSNILPFYTLSHEPSVGYAADASARISSTLGVAVITYGAGALNMVNAVAQAYAEKSPLVVISGGPGKGEGELGLGLHHQVKTLNSQLEIYKELTCDQTVLNNPATAPADIARVLDSAQKQSRPVYIEIPRDLVDAPCGPVPAYTPDTPDMDAARACATEILTRLKSAKSPAILIGVESRRYGLENKIGKLCKTLGIPVATSFMGRGLFAEHDLPLLGTYLGTAGDEHIAQSIEGADALLMLGVITSDTNFGVSGKNIDMRGAISAFDNAVDFAHYSYPNITLETLIDAMAEIAEPIGKATGNHKPAYSRGLPDDDTPLSPSHIATAVNDLFATHGRMPIASDMGDCFFTGLEIENTEFAGPGYYASMGPGVPAGMAIAASGKRPIVLVGDGAFQMTGWELGNCRKYGWAPIVILFNNKSWEMLRTFQPGPGYHDLDDWHYAQIAPHLGGKGVRVQTCAELKQALEVAHADDSCFQLIEVMLERGDVSDTLAGFVDAVRKMSALGNE</sequence>
<feature type="domain" description="Thiamine pyrophosphate enzyme TPP-binding" evidence="12">
    <location>
        <begin position="393"/>
        <end position="508"/>
    </location>
</feature>
<dbReference type="OrthoDB" id="4494979at2"/>
<dbReference type="InterPro" id="IPR012110">
    <property type="entry name" value="PDC/IPDC-like"/>
</dbReference>
<dbReference type="GO" id="GO:0004737">
    <property type="term" value="F:pyruvate decarboxylase activity"/>
    <property type="evidence" value="ECO:0007669"/>
    <property type="project" value="TreeGrafter"/>
</dbReference>
<evidence type="ECO:0000256" key="5">
    <source>
        <dbReference type="ARBA" id="ARBA00022793"/>
    </source>
</evidence>
<dbReference type="Proteomes" id="UP000261704">
    <property type="component" value="Chromosome"/>
</dbReference>
<evidence type="ECO:0000256" key="1">
    <source>
        <dbReference type="ARBA" id="ARBA00001920"/>
    </source>
</evidence>
<dbReference type="GO" id="GO:0009851">
    <property type="term" value="P:auxin biosynthetic process"/>
    <property type="evidence" value="ECO:0007669"/>
    <property type="project" value="InterPro"/>
</dbReference>
<dbReference type="Gene3D" id="3.40.50.1220">
    <property type="entry name" value="TPP-binding domain"/>
    <property type="match status" value="1"/>
</dbReference>
<dbReference type="InterPro" id="IPR047213">
    <property type="entry name" value="TPP_PYR_PDC_IPDC-like"/>
</dbReference>
<evidence type="ECO:0000256" key="3">
    <source>
        <dbReference type="ARBA" id="ARBA00007812"/>
    </source>
</evidence>
<evidence type="ECO:0000256" key="10">
    <source>
        <dbReference type="RuleBase" id="RU362132"/>
    </source>
</evidence>
<dbReference type="InterPro" id="IPR029035">
    <property type="entry name" value="DHS-like_NAD/FAD-binding_dom"/>
</dbReference>
<protein>
    <submittedName>
        <fullName evidence="14">Indolepyruvate/phenylpyruvate decarboxylase</fullName>
        <ecNumber evidence="14">4.1.1.43</ecNumber>
        <ecNumber evidence="14">4.1.1.74</ecNumber>
    </submittedName>
</protein>
<evidence type="ECO:0000313" key="14">
    <source>
        <dbReference type="EMBL" id="AXX98926.1"/>
    </source>
</evidence>
<feature type="binding site" evidence="9">
    <location>
        <position position="427"/>
    </location>
    <ligand>
        <name>Mg(2+)</name>
        <dbReference type="ChEBI" id="CHEBI:18420"/>
    </ligand>
</feature>
<dbReference type="Pfam" id="PF02775">
    <property type="entry name" value="TPP_enzyme_C"/>
    <property type="match status" value="1"/>
</dbReference>
<accession>A0A347UJ98</accession>
<evidence type="ECO:0000256" key="7">
    <source>
        <dbReference type="ARBA" id="ARBA00023052"/>
    </source>
</evidence>
<evidence type="ECO:0000259" key="13">
    <source>
        <dbReference type="Pfam" id="PF02776"/>
    </source>
</evidence>
<comment type="cofactor">
    <cofactor evidence="2">
        <name>thiamine diphosphate</name>
        <dbReference type="ChEBI" id="CHEBI:58937"/>
    </cofactor>
</comment>
<organism evidence="14 15">
    <name type="scientific">Profundibacter amoris</name>
    <dbReference type="NCBI Taxonomy" id="2171755"/>
    <lineage>
        <taxon>Bacteria</taxon>
        <taxon>Pseudomonadati</taxon>
        <taxon>Pseudomonadota</taxon>
        <taxon>Alphaproteobacteria</taxon>
        <taxon>Rhodobacterales</taxon>
        <taxon>Paracoccaceae</taxon>
        <taxon>Profundibacter</taxon>
    </lineage>
</organism>
<evidence type="ECO:0000256" key="6">
    <source>
        <dbReference type="ARBA" id="ARBA00022842"/>
    </source>
</evidence>
<feature type="domain" description="Thiamine pyrophosphate enzyme N-terminal TPP-binding" evidence="13">
    <location>
        <begin position="4"/>
        <end position="108"/>
    </location>
</feature>
<dbReference type="InterPro" id="IPR012000">
    <property type="entry name" value="Thiamin_PyroP_enz_cen_dom"/>
</dbReference>
<keyword evidence="4 9" id="KW-0479">Metal-binding</keyword>